<dbReference type="EC" id="6.1.1.5" evidence="15"/>
<dbReference type="AlphaFoldDB" id="A0A1H4JYK9"/>
<dbReference type="STRING" id="402596.SAMN04489844_0344"/>
<keyword evidence="11 15" id="KW-0648">Protein biosynthesis</keyword>
<comment type="similarity">
    <text evidence="3 15">Belongs to the class-I aminoacyl-tRNA synthetase family. IleS type 2 subfamily.</text>
</comment>
<keyword evidence="10 15" id="KW-0067">ATP-binding</keyword>
<dbReference type="FunFam" id="3.40.50.620:FF:000063">
    <property type="entry name" value="Isoleucine--tRNA ligase"/>
    <property type="match status" value="1"/>
</dbReference>
<comment type="domain">
    <text evidence="15">IleRS has two distinct active sites: one for aminoacylation and one for editing. The misactivated valine is translocated from the active site to the editing site, which sterically excludes the correctly activated isoleucine. The single editing site contains two valyl binding pockets, one specific for each substrate (Val-AMP or Val-tRNA(Ile)).</text>
</comment>
<evidence type="ECO:0000256" key="9">
    <source>
        <dbReference type="ARBA" id="ARBA00022833"/>
    </source>
</evidence>
<dbReference type="OrthoDB" id="9810365at2"/>
<dbReference type="InterPro" id="IPR009080">
    <property type="entry name" value="tRNAsynth_Ia_anticodon-bd"/>
</dbReference>
<feature type="compositionally biased region" description="Basic and acidic residues" evidence="16">
    <location>
        <begin position="540"/>
        <end position="556"/>
    </location>
</feature>
<keyword evidence="8 15" id="KW-0547">Nucleotide-binding</keyword>
<evidence type="ECO:0000259" key="18">
    <source>
        <dbReference type="Pfam" id="PF08264"/>
    </source>
</evidence>
<dbReference type="RefSeq" id="WP_090967576.1">
    <property type="nucleotide sequence ID" value="NZ_FNRT01000002.1"/>
</dbReference>
<dbReference type="Pfam" id="PF19302">
    <property type="entry name" value="DUF5915"/>
    <property type="match status" value="1"/>
</dbReference>
<keyword evidence="5 15" id="KW-0963">Cytoplasm</keyword>
<dbReference type="GO" id="GO:0000049">
    <property type="term" value="F:tRNA binding"/>
    <property type="evidence" value="ECO:0007669"/>
    <property type="project" value="InterPro"/>
</dbReference>
<evidence type="ECO:0000256" key="8">
    <source>
        <dbReference type="ARBA" id="ARBA00022741"/>
    </source>
</evidence>
<proteinExistence type="inferred from homology"/>
<dbReference type="SUPFAM" id="SSF47323">
    <property type="entry name" value="Anticodon-binding domain of a subclass of class I aminoacyl-tRNA synthetases"/>
    <property type="match status" value="2"/>
</dbReference>
<dbReference type="InterPro" id="IPR002301">
    <property type="entry name" value="Ile-tRNA-ligase"/>
</dbReference>
<sequence length="1071" mass="119723">MTYPKVSHTAPDEGATGVAGSPRFPAIEEAVLAYWAQDDTFRASVEQRDAGANGENEFVFYDGPPFANGLPHYGHLLTGYVKDLIPRYQTMRGHKVERRFGWDTHGLPAELEAMRLNGIKTTDEIVELGIEKFNEACRQSVLKYTGEWRDYVTRQARWVDFDNDYRTMNPEFMESVIWAFKQLHDKGLVYEGFRVLPYCWQDETPLSNHELRMDDDVYQMRQDPAVTVGYDVTTEGPFRGVKVLIWTTTPWTLPSNLAVMVGEDIDYVVVESDGPTGSTERYLIAEARLASYARELGESPTVTWRGKGTDLLGLEYAPPFSYYAGHDRAFRLVPAEFVTTTDGTGLVHTAGAFGEDDKVVTDREGIEAVMPVGKDGRFTFPVVDYEGMQVFDANLHVIDHLKAATRGEGETGSVTPGTVLVRRETYDHSYPHCWRCRQPLIYKGVSSWFVEVTKVKERLMALNQDIRWVPDHIKDGQFGKWLENARDWSITRNRFWGSPVPVWKSDDEQYPRIDVYGSFEEIERDFGRLPLDQEGNPDLHRPYVDDLTRPNPDDPTGKSTMRRVTDVLDVWFDSGSMSFAQVHYPFENKDWFDHHFPGDFIVEYIGQTRGWFYTMHVLAGAIFDRPAFSTCLSHGIVLGNDGQKMSKSLRNYPDVREVFDRDGADAMRWFLMSSPILRGGNLVVTEQGIRDSVRQVLIPLWNSWSFFSLYANASAGGEGRDATWRTDSAHPMDRYILAKLRDYVAAMTDQLDNYEVAAACDSTRSFLDVLTNWYIRRSRERFWDEDGDAFDTLYTVLEVVCRATAPLMPLTTEEVWRGLTGERSVHLTDWPTVDDLPVDDALVASMDTVRDVCSAGSALRKAANLRNRLPLSRLTVVSEADLTGFESLVADELNLKSVDVLAADAPEATAYGVSQRLSVNARAAGPRLGKDVQLAIKGSKSGDWSVAEDGTVTAGGLALVEGEYALETVAGSADDDTAIGMLPRGGFVVLDTAVTPELEAEGTARDLVRAVQQARKDAGLQVSDRIALTVAGPEATLAAARTHEALIADETLSTSVSYDDAAEVDVRVTRA</sequence>
<accession>A0A1H4JYK9</accession>
<dbReference type="GO" id="GO:0004822">
    <property type="term" value="F:isoleucine-tRNA ligase activity"/>
    <property type="evidence" value="ECO:0007669"/>
    <property type="project" value="UniProtKB-UniRule"/>
</dbReference>
<evidence type="ECO:0000256" key="7">
    <source>
        <dbReference type="ARBA" id="ARBA00022723"/>
    </source>
</evidence>
<dbReference type="SUPFAM" id="SSF50677">
    <property type="entry name" value="ValRS/IleRS/LeuRS editing domain"/>
    <property type="match status" value="1"/>
</dbReference>
<protein>
    <recommendedName>
        <fullName evidence="15">Isoleucine--tRNA ligase</fullName>
        <ecNumber evidence="15">6.1.1.5</ecNumber>
    </recommendedName>
    <alternativeName>
        <fullName evidence="15">Isoleucyl-tRNA synthetase</fullName>
        <shortName evidence="15">IleRS</shortName>
    </alternativeName>
</protein>
<comment type="subunit">
    <text evidence="4 15">Monomer.</text>
</comment>
<dbReference type="PANTHER" id="PTHR42780:SF1">
    <property type="entry name" value="ISOLEUCINE--TRNA LIGASE, CYTOPLASMIC"/>
    <property type="match status" value="1"/>
</dbReference>
<dbReference type="GO" id="GO:0005524">
    <property type="term" value="F:ATP binding"/>
    <property type="evidence" value="ECO:0007669"/>
    <property type="project" value="UniProtKB-UniRule"/>
</dbReference>
<dbReference type="Gene3D" id="3.40.50.620">
    <property type="entry name" value="HUPs"/>
    <property type="match status" value="2"/>
</dbReference>
<keyword evidence="12 15" id="KW-0030">Aminoacyl-tRNA synthetase</keyword>
<dbReference type="InterPro" id="IPR009008">
    <property type="entry name" value="Val/Leu/Ile-tRNA-synth_edit"/>
</dbReference>
<dbReference type="EMBL" id="FNRT01000002">
    <property type="protein sequence ID" value="SEB50938.1"/>
    <property type="molecule type" value="Genomic_DNA"/>
</dbReference>
<dbReference type="CDD" id="cd00818">
    <property type="entry name" value="IleRS_core"/>
    <property type="match status" value="1"/>
</dbReference>
<dbReference type="InterPro" id="IPR001412">
    <property type="entry name" value="aa-tRNA-synth_I_CS"/>
</dbReference>
<feature type="binding site" evidence="15">
    <location>
        <position position="647"/>
    </location>
    <ligand>
        <name>ATP</name>
        <dbReference type="ChEBI" id="CHEBI:30616"/>
    </ligand>
</feature>
<dbReference type="InterPro" id="IPR023586">
    <property type="entry name" value="Ile-tRNA-ligase_type2"/>
</dbReference>
<dbReference type="NCBIfam" id="TIGR00392">
    <property type="entry name" value="ileS"/>
    <property type="match status" value="1"/>
</dbReference>
<dbReference type="InterPro" id="IPR013155">
    <property type="entry name" value="M/V/L/I-tRNA-synth_anticd-bd"/>
</dbReference>
<evidence type="ECO:0000256" key="16">
    <source>
        <dbReference type="SAM" id="MobiDB-lite"/>
    </source>
</evidence>
<dbReference type="GO" id="GO:0002161">
    <property type="term" value="F:aminoacyl-tRNA deacylase activity"/>
    <property type="evidence" value="ECO:0007669"/>
    <property type="project" value="InterPro"/>
</dbReference>
<dbReference type="Pfam" id="PF00133">
    <property type="entry name" value="tRNA-synt_1"/>
    <property type="match status" value="1"/>
</dbReference>
<keyword evidence="7 15" id="KW-0479">Metal-binding</keyword>
<organism evidence="19 20">
    <name type="scientific">Nocardioides exalbidus</name>
    <dbReference type="NCBI Taxonomy" id="402596"/>
    <lineage>
        <taxon>Bacteria</taxon>
        <taxon>Bacillati</taxon>
        <taxon>Actinomycetota</taxon>
        <taxon>Actinomycetes</taxon>
        <taxon>Propionibacteriales</taxon>
        <taxon>Nocardioidaceae</taxon>
        <taxon>Nocardioides</taxon>
    </lineage>
</organism>
<dbReference type="InterPro" id="IPR014729">
    <property type="entry name" value="Rossmann-like_a/b/a_fold"/>
</dbReference>
<dbReference type="HAMAP" id="MF_02003">
    <property type="entry name" value="Ile_tRNA_synth_type2"/>
    <property type="match status" value="1"/>
</dbReference>
<keyword evidence="6 15" id="KW-0436">Ligase</keyword>
<evidence type="ECO:0000256" key="12">
    <source>
        <dbReference type="ARBA" id="ARBA00023146"/>
    </source>
</evidence>
<dbReference type="GO" id="GO:0008270">
    <property type="term" value="F:zinc ion binding"/>
    <property type="evidence" value="ECO:0007669"/>
    <property type="project" value="UniProtKB-UniRule"/>
</dbReference>
<evidence type="ECO:0000259" key="17">
    <source>
        <dbReference type="Pfam" id="PF00133"/>
    </source>
</evidence>
<evidence type="ECO:0000256" key="15">
    <source>
        <dbReference type="HAMAP-Rule" id="MF_02003"/>
    </source>
</evidence>
<dbReference type="FunFam" id="3.40.50.620:FF:000075">
    <property type="entry name" value="Isoleucine--tRNA ligase"/>
    <property type="match status" value="1"/>
</dbReference>
<gene>
    <name evidence="15" type="primary">ileS</name>
    <name evidence="19" type="ORF">SAMN04489844_0344</name>
</gene>
<feature type="short sequence motif" description="'HIGH' region" evidence="15">
    <location>
        <begin position="65"/>
        <end position="75"/>
    </location>
</feature>
<dbReference type="PROSITE" id="PS00178">
    <property type="entry name" value="AA_TRNA_LIGASE_I"/>
    <property type="match status" value="1"/>
</dbReference>
<dbReference type="Proteomes" id="UP000198742">
    <property type="component" value="Unassembled WGS sequence"/>
</dbReference>
<evidence type="ECO:0000256" key="5">
    <source>
        <dbReference type="ARBA" id="ARBA00022490"/>
    </source>
</evidence>
<dbReference type="PRINTS" id="PR00984">
    <property type="entry name" value="TRNASYNTHILE"/>
</dbReference>
<comment type="catalytic activity">
    <reaction evidence="14 15">
        <text>tRNA(Ile) + L-isoleucine + ATP = L-isoleucyl-tRNA(Ile) + AMP + diphosphate</text>
        <dbReference type="Rhea" id="RHEA:11060"/>
        <dbReference type="Rhea" id="RHEA-COMP:9666"/>
        <dbReference type="Rhea" id="RHEA-COMP:9695"/>
        <dbReference type="ChEBI" id="CHEBI:30616"/>
        <dbReference type="ChEBI" id="CHEBI:33019"/>
        <dbReference type="ChEBI" id="CHEBI:58045"/>
        <dbReference type="ChEBI" id="CHEBI:78442"/>
        <dbReference type="ChEBI" id="CHEBI:78528"/>
        <dbReference type="ChEBI" id="CHEBI:456215"/>
        <dbReference type="EC" id="6.1.1.5"/>
    </reaction>
</comment>
<evidence type="ECO:0000256" key="13">
    <source>
        <dbReference type="ARBA" id="ARBA00025217"/>
    </source>
</evidence>
<name>A0A1H4JYK9_9ACTN</name>
<dbReference type="Gene3D" id="1.10.730.10">
    <property type="entry name" value="Isoleucyl-tRNA Synthetase, Domain 1"/>
    <property type="match status" value="1"/>
</dbReference>
<keyword evidence="9 15" id="KW-0862">Zinc</keyword>
<comment type="subcellular location">
    <subcellularLocation>
        <location evidence="2 15">Cytoplasm</location>
    </subcellularLocation>
</comment>
<dbReference type="PANTHER" id="PTHR42780">
    <property type="entry name" value="SOLEUCYL-TRNA SYNTHETASE"/>
    <property type="match status" value="1"/>
</dbReference>
<feature type="domain" description="Methionyl/Valyl/Leucyl/Isoleucyl-tRNA synthetase anticodon-binding" evidence="18">
    <location>
        <begin position="733"/>
        <end position="872"/>
    </location>
</feature>
<evidence type="ECO:0000313" key="19">
    <source>
        <dbReference type="EMBL" id="SEB50938.1"/>
    </source>
</evidence>
<evidence type="ECO:0000313" key="20">
    <source>
        <dbReference type="Proteomes" id="UP000198742"/>
    </source>
</evidence>
<feature type="short sequence motif" description="'KMSKS' region" evidence="15">
    <location>
        <begin position="644"/>
        <end position="648"/>
    </location>
</feature>
<dbReference type="GO" id="GO:0006428">
    <property type="term" value="P:isoleucyl-tRNA aminoacylation"/>
    <property type="evidence" value="ECO:0007669"/>
    <property type="project" value="UniProtKB-UniRule"/>
</dbReference>
<dbReference type="CDD" id="cd07961">
    <property type="entry name" value="Anticodon_Ia_Ile_ABEc"/>
    <property type="match status" value="1"/>
</dbReference>
<keyword evidence="20" id="KW-1185">Reference proteome</keyword>
<evidence type="ECO:0000256" key="1">
    <source>
        <dbReference type="ARBA" id="ARBA00001947"/>
    </source>
</evidence>
<comment type="function">
    <text evidence="13 15">Catalyzes the attachment of isoleucine to tRNA(Ile). As IleRS can inadvertently accommodate and process structurally similar amino acids such as valine, to avoid such errors it has two additional distinct tRNA(Ile)-dependent editing activities. One activity is designated as 'pretransfer' editing and involves the hydrolysis of activated Val-AMP. The other activity is designated 'posttransfer' editing and involves deacylation of mischarged Val-tRNA(Ile).</text>
</comment>
<evidence type="ECO:0000256" key="3">
    <source>
        <dbReference type="ARBA" id="ARBA00007078"/>
    </source>
</evidence>
<dbReference type="GO" id="GO:0005737">
    <property type="term" value="C:cytoplasm"/>
    <property type="evidence" value="ECO:0007669"/>
    <property type="project" value="UniProtKB-SubCell"/>
</dbReference>
<dbReference type="Pfam" id="PF08264">
    <property type="entry name" value="Anticodon_1"/>
    <property type="match status" value="1"/>
</dbReference>
<comment type="cofactor">
    <cofactor evidence="1 15">
        <name>Zn(2+)</name>
        <dbReference type="ChEBI" id="CHEBI:29105"/>
    </cofactor>
</comment>
<dbReference type="Gene3D" id="3.90.740.10">
    <property type="entry name" value="Valyl/Leucyl/Isoleucyl-tRNA synthetase, editing domain"/>
    <property type="match status" value="1"/>
</dbReference>
<evidence type="ECO:0000256" key="14">
    <source>
        <dbReference type="ARBA" id="ARBA00048359"/>
    </source>
</evidence>
<evidence type="ECO:0000256" key="4">
    <source>
        <dbReference type="ARBA" id="ARBA00011245"/>
    </source>
</evidence>
<evidence type="ECO:0000256" key="10">
    <source>
        <dbReference type="ARBA" id="ARBA00022840"/>
    </source>
</evidence>
<evidence type="ECO:0000256" key="11">
    <source>
        <dbReference type="ARBA" id="ARBA00022917"/>
    </source>
</evidence>
<dbReference type="SUPFAM" id="SSF52374">
    <property type="entry name" value="Nucleotidylyl transferase"/>
    <property type="match status" value="1"/>
</dbReference>
<evidence type="ECO:0000256" key="6">
    <source>
        <dbReference type="ARBA" id="ARBA00022598"/>
    </source>
</evidence>
<feature type="domain" description="Aminoacyl-tRNA synthetase class Ia" evidence="17">
    <location>
        <begin position="31"/>
        <end position="678"/>
    </location>
</feature>
<feature type="region of interest" description="Disordered" evidence="16">
    <location>
        <begin position="1"/>
        <end position="21"/>
    </location>
</feature>
<evidence type="ECO:0000256" key="2">
    <source>
        <dbReference type="ARBA" id="ARBA00004496"/>
    </source>
</evidence>
<dbReference type="InterPro" id="IPR002300">
    <property type="entry name" value="aa-tRNA-synth_Ia"/>
</dbReference>
<feature type="region of interest" description="Disordered" evidence="16">
    <location>
        <begin position="540"/>
        <end position="560"/>
    </location>
</feature>
<dbReference type="InterPro" id="IPR033709">
    <property type="entry name" value="Anticodon_Ile_ABEc"/>
</dbReference>
<reference evidence="20" key="1">
    <citation type="submission" date="2016-10" db="EMBL/GenBank/DDBJ databases">
        <authorList>
            <person name="Varghese N."/>
            <person name="Submissions S."/>
        </authorList>
    </citation>
    <scope>NUCLEOTIDE SEQUENCE [LARGE SCALE GENOMIC DNA]</scope>
    <source>
        <strain evidence="20">DSM 22017</strain>
    </source>
</reference>